<dbReference type="Pfam" id="PF18389">
    <property type="entry name" value="TrmO_C"/>
    <property type="match status" value="1"/>
</dbReference>
<dbReference type="InterPro" id="IPR023370">
    <property type="entry name" value="TrmO-like_N"/>
</dbReference>
<proteinExistence type="inferred from homology"/>
<accession>A0ABV8MVT2</accession>
<evidence type="ECO:0000313" key="5">
    <source>
        <dbReference type="Proteomes" id="UP001595791"/>
    </source>
</evidence>
<sequence length="231" mass="25318">MNQWTLQAVAQVESCFKEKFAIPRQPGLTPSAEAVVRLLPPFDHPDTVRGLEAFSHLWLVFVFHGTADQGWRPTVRPPKLGGNARTGVFASRSTFRPNPVGLSVVKLLGIDTDHGVSLRVGGADLLDGTPVLDIKPYLAYADAVVGANSGYADTGADPLPVAFTLEADAMLQELAPSHPHLRELIREVLAQDPRPGYADDPARDYGMRLYDLNIRWRCDQRGAVVHEINYA</sequence>
<protein>
    <submittedName>
        <fullName evidence="4">tRNA (N6-threonylcarbamoyladenosine(37)-N6)-methyltransferase TrmO</fullName>
    </submittedName>
</protein>
<dbReference type="Proteomes" id="UP001595791">
    <property type="component" value="Unassembled WGS sequence"/>
</dbReference>
<dbReference type="PROSITE" id="PS51668">
    <property type="entry name" value="TSAA_2"/>
    <property type="match status" value="1"/>
</dbReference>
<evidence type="ECO:0000313" key="4">
    <source>
        <dbReference type="EMBL" id="MFC4161075.1"/>
    </source>
</evidence>
<dbReference type="SUPFAM" id="SSF118196">
    <property type="entry name" value="YaeB-like"/>
    <property type="match status" value="1"/>
</dbReference>
<dbReference type="InterPro" id="IPR023368">
    <property type="entry name" value="UPF0066_cons_site"/>
</dbReference>
<dbReference type="InterPro" id="IPR036414">
    <property type="entry name" value="YaeB_N_sf"/>
</dbReference>
<dbReference type="Pfam" id="PF01980">
    <property type="entry name" value="TrmO_N"/>
    <property type="match status" value="1"/>
</dbReference>
<dbReference type="PROSITE" id="PS01318">
    <property type="entry name" value="TSAA_1"/>
    <property type="match status" value="1"/>
</dbReference>
<dbReference type="EMBL" id="JBHSBU010000001">
    <property type="protein sequence ID" value="MFC4161075.1"/>
    <property type="molecule type" value="Genomic_DNA"/>
</dbReference>
<dbReference type="Gene3D" id="3.30.2310.10">
    <property type="entry name" value="YaeB-like"/>
    <property type="match status" value="1"/>
</dbReference>
<dbReference type="Gene3D" id="2.40.30.70">
    <property type="entry name" value="YaeB-like"/>
    <property type="match status" value="1"/>
</dbReference>
<evidence type="ECO:0000259" key="3">
    <source>
        <dbReference type="PROSITE" id="PS51668"/>
    </source>
</evidence>
<comment type="similarity">
    <text evidence="2">Belongs to the tRNA methyltransferase O family.</text>
</comment>
<feature type="domain" description="TsaA-like" evidence="3">
    <location>
        <begin position="6"/>
        <end position="146"/>
    </location>
</feature>
<dbReference type="NCBIfam" id="TIGR00104">
    <property type="entry name" value="tRNA_TsaA"/>
    <property type="match status" value="1"/>
</dbReference>
<keyword evidence="1" id="KW-0949">S-adenosyl-L-methionine</keyword>
<dbReference type="RefSeq" id="WP_378166603.1">
    <property type="nucleotide sequence ID" value="NZ_JBHSBU010000001.1"/>
</dbReference>
<dbReference type="PANTHER" id="PTHR12818">
    <property type="entry name" value="TRNA (ADENINE(37)-N6)-METHYLTRANSFERASE"/>
    <property type="match status" value="1"/>
</dbReference>
<dbReference type="PANTHER" id="PTHR12818:SF0">
    <property type="entry name" value="TRNA (ADENINE(37)-N6)-METHYLTRANSFERASE"/>
    <property type="match status" value="1"/>
</dbReference>
<gene>
    <name evidence="4" type="primary">tsaA</name>
    <name evidence="4" type="ORF">ACFOW7_17195</name>
</gene>
<dbReference type="InterPro" id="IPR036413">
    <property type="entry name" value="YaeB-like_sf"/>
</dbReference>
<name>A0ABV8MVT2_9NEIS</name>
<evidence type="ECO:0000256" key="2">
    <source>
        <dbReference type="ARBA" id="ARBA00033753"/>
    </source>
</evidence>
<reference evidence="5" key="1">
    <citation type="journal article" date="2019" name="Int. J. Syst. Evol. Microbiol.">
        <title>The Global Catalogue of Microorganisms (GCM) 10K type strain sequencing project: providing services to taxonomists for standard genome sequencing and annotation.</title>
        <authorList>
            <consortium name="The Broad Institute Genomics Platform"/>
            <consortium name="The Broad Institute Genome Sequencing Center for Infectious Disease"/>
            <person name="Wu L."/>
            <person name="Ma J."/>
        </authorList>
    </citation>
    <scope>NUCLEOTIDE SEQUENCE [LARGE SCALE GENOMIC DNA]</scope>
    <source>
        <strain evidence="5">LMG 29894</strain>
    </source>
</reference>
<dbReference type="InterPro" id="IPR040372">
    <property type="entry name" value="YaeB-like"/>
</dbReference>
<dbReference type="CDD" id="cd09281">
    <property type="entry name" value="UPF0066"/>
    <property type="match status" value="1"/>
</dbReference>
<organism evidence="4 5">
    <name type="scientific">Chitinimonas lacunae</name>
    <dbReference type="NCBI Taxonomy" id="1963018"/>
    <lineage>
        <taxon>Bacteria</taxon>
        <taxon>Pseudomonadati</taxon>
        <taxon>Pseudomonadota</taxon>
        <taxon>Betaproteobacteria</taxon>
        <taxon>Neisseriales</taxon>
        <taxon>Chitinibacteraceae</taxon>
        <taxon>Chitinimonas</taxon>
    </lineage>
</organism>
<comment type="caution">
    <text evidence="4">The sequence shown here is derived from an EMBL/GenBank/DDBJ whole genome shotgun (WGS) entry which is preliminary data.</text>
</comment>
<keyword evidence="5" id="KW-1185">Reference proteome</keyword>
<dbReference type="InterPro" id="IPR041369">
    <property type="entry name" value="TrmO_C"/>
</dbReference>
<evidence type="ECO:0000256" key="1">
    <source>
        <dbReference type="ARBA" id="ARBA00022691"/>
    </source>
</evidence>